<evidence type="ECO:0000313" key="4">
    <source>
        <dbReference type="EMBL" id="MBE9079888.1"/>
    </source>
</evidence>
<keyword evidence="2" id="KW-0408">Iron</keyword>
<dbReference type="Gene3D" id="2.60.120.330">
    <property type="entry name" value="B-lactam Antibiotic, Isopenicillin N Synthase, Chain"/>
    <property type="match status" value="1"/>
</dbReference>
<evidence type="ECO:0000256" key="2">
    <source>
        <dbReference type="RuleBase" id="RU003682"/>
    </source>
</evidence>
<dbReference type="SUPFAM" id="SSF51197">
    <property type="entry name" value="Clavaminate synthase-like"/>
    <property type="match status" value="1"/>
</dbReference>
<dbReference type="Pfam" id="PF14226">
    <property type="entry name" value="DIOX_N"/>
    <property type="match status" value="1"/>
</dbReference>
<evidence type="ECO:0000256" key="1">
    <source>
        <dbReference type="ARBA" id="ARBA00004792"/>
    </source>
</evidence>
<organism evidence="4 5">
    <name type="scientific">Vasconcelosia minhoensis LEGE 07310</name>
    <dbReference type="NCBI Taxonomy" id="915328"/>
    <lineage>
        <taxon>Bacteria</taxon>
        <taxon>Bacillati</taxon>
        <taxon>Cyanobacteriota</taxon>
        <taxon>Cyanophyceae</taxon>
        <taxon>Nodosilineales</taxon>
        <taxon>Cymatolegaceae</taxon>
        <taxon>Vasconcelosia</taxon>
        <taxon>Vasconcelosia minhoensis</taxon>
    </lineage>
</organism>
<dbReference type="PROSITE" id="PS51471">
    <property type="entry name" value="FE2OG_OXY"/>
    <property type="match status" value="1"/>
</dbReference>
<dbReference type="InterPro" id="IPR026992">
    <property type="entry name" value="DIOX_N"/>
</dbReference>
<dbReference type="InterPro" id="IPR027443">
    <property type="entry name" value="IPNS-like_sf"/>
</dbReference>
<gene>
    <name evidence="4" type="ORF">IQ241_21780</name>
</gene>
<dbReference type="RefSeq" id="WP_193911297.1">
    <property type="nucleotide sequence ID" value="NZ_JADEXG010000072.1"/>
</dbReference>
<dbReference type="AlphaFoldDB" id="A0A8J7AL98"/>
<comment type="similarity">
    <text evidence="2">Belongs to the iron/ascorbate-dependent oxidoreductase family.</text>
</comment>
<reference evidence="4" key="1">
    <citation type="submission" date="2020-10" db="EMBL/GenBank/DDBJ databases">
        <authorList>
            <person name="Castelo-Branco R."/>
            <person name="Eusebio N."/>
            <person name="Adriana R."/>
            <person name="Vieira A."/>
            <person name="Brugerolle De Fraissinette N."/>
            <person name="Rezende De Castro R."/>
            <person name="Schneider M.P."/>
            <person name="Vasconcelos V."/>
            <person name="Leao P.N."/>
        </authorList>
    </citation>
    <scope>NUCLEOTIDE SEQUENCE</scope>
    <source>
        <strain evidence="4">LEGE 07310</strain>
    </source>
</reference>
<dbReference type="PRINTS" id="PR00682">
    <property type="entry name" value="IPNSYNTHASE"/>
</dbReference>
<feature type="domain" description="Fe2OG dioxygenase" evidence="3">
    <location>
        <begin position="177"/>
        <end position="280"/>
    </location>
</feature>
<dbReference type="InterPro" id="IPR044861">
    <property type="entry name" value="IPNS-like_FE2OG_OXY"/>
</dbReference>
<dbReference type="InterPro" id="IPR005123">
    <property type="entry name" value="Oxoglu/Fe-dep_dioxygenase_dom"/>
</dbReference>
<evidence type="ECO:0000259" key="3">
    <source>
        <dbReference type="PROSITE" id="PS51471"/>
    </source>
</evidence>
<dbReference type="GO" id="GO:0016491">
    <property type="term" value="F:oxidoreductase activity"/>
    <property type="evidence" value="ECO:0007669"/>
    <property type="project" value="UniProtKB-KW"/>
</dbReference>
<dbReference type="PANTHER" id="PTHR47990">
    <property type="entry name" value="2-OXOGLUTARATE (2OG) AND FE(II)-DEPENDENT OXYGENASE SUPERFAMILY PROTEIN-RELATED"/>
    <property type="match status" value="1"/>
</dbReference>
<dbReference type="GO" id="GO:0046872">
    <property type="term" value="F:metal ion binding"/>
    <property type="evidence" value="ECO:0007669"/>
    <property type="project" value="UniProtKB-KW"/>
</dbReference>
<evidence type="ECO:0000313" key="5">
    <source>
        <dbReference type="Proteomes" id="UP000636505"/>
    </source>
</evidence>
<keyword evidence="2" id="KW-0479">Metal-binding</keyword>
<dbReference type="Proteomes" id="UP000636505">
    <property type="component" value="Unassembled WGS sequence"/>
</dbReference>
<sequence>MSIIQSEIDLAAVPVIDFAPVVEDEIAGKRAVAKAVYAALHDIGFMYVRNAGIPAALRNRLFAAMADFFARPAADKQALAWTTSAANRGYVGPNRQTLDPNHPGDLKEALDTGWELDHTEGQRALEQVNRWPEDDPTFRETVLTFHRSALEAAHRILATLEAALKLRSGTLVNTHQHHNQTLRLLHYPPLTSLCPQPQQVRAGAHTDFGSITLLFQNGIGGLELRDRAGRWIAAPASPEAVLVNTGDLMQRWTNDQFRSTEHRVVLPEGADAARSPLEYH</sequence>
<keyword evidence="5" id="KW-1185">Reference proteome</keyword>
<name>A0A8J7AL98_9CYAN</name>
<dbReference type="EMBL" id="JADEXG010000072">
    <property type="protein sequence ID" value="MBE9079888.1"/>
    <property type="molecule type" value="Genomic_DNA"/>
</dbReference>
<comment type="caution">
    <text evidence="4">The sequence shown here is derived from an EMBL/GenBank/DDBJ whole genome shotgun (WGS) entry which is preliminary data.</text>
</comment>
<keyword evidence="2" id="KW-0560">Oxidoreductase</keyword>
<protein>
    <submittedName>
        <fullName evidence="4">Isopenicillin N synthase family oxygenase</fullName>
    </submittedName>
</protein>
<dbReference type="InterPro" id="IPR050231">
    <property type="entry name" value="Iron_ascorbate_oxido_reductase"/>
</dbReference>
<proteinExistence type="inferred from homology"/>
<dbReference type="Pfam" id="PF03171">
    <property type="entry name" value="2OG-FeII_Oxy"/>
    <property type="match status" value="1"/>
</dbReference>
<comment type="pathway">
    <text evidence="1">Antibiotic biosynthesis.</text>
</comment>
<accession>A0A8J7AL98</accession>